<dbReference type="RefSeq" id="WP_301573040.1">
    <property type="nucleotide sequence ID" value="NZ_JAPWIE010000006.1"/>
</dbReference>
<sequence>MRFQLKPQHVAGALAGLFILPVLYIFMVQGVESSTEYSISYSTGETSTDSSSNLGSQIGKALPWFIFALIFGAIELWARKTNAGWPPALTSALAGLRQPATNPSPGGGMRFNPPPNWPPAPAGWTPAPGWQPDAHWPPAPAGWPLWVPEPETGDPMAPPSFPPRG</sequence>
<feature type="region of interest" description="Disordered" evidence="1">
    <location>
        <begin position="124"/>
        <end position="165"/>
    </location>
</feature>
<protein>
    <submittedName>
        <fullName evidence="3">Uncharacterized protein</fullName>
    </submittedName>
</protein>
<evidence type="ECO:0000256" key="2">
    <source>
        <dbReference type="SAM" id="Phobius"/>
    </source>
</evidence>
<evidence type="ECO:0000313" key="3">
    <source>
        <dbReference type="EMBL" id="MCZ4552255.1"/>
    </source>
</evidence>
<evidence type="ECO:0000313" key="4">
    <source>
        <dbReference type="Proteomes" id="UP001067235"/>
    </source>
</evidence>
<feature type="compositionally biased region" description="Pro residues" evidence="1">
    <location>
        <begin position="156"/>
        <end position="165"/>
    </location>
</feature>
<feature type="transmembrane region" description="Helical" evidence="2">
    <location>
        <begin position="12"/>
        <end position="31"/>
    </location>
</feature>
<reference evidence="3" key="1">
    <citation type="submission" date="2022-12" db="EMBL/GenBank/DDBJ databases">
        <authorList>
            <person name="Krivoruchko A.V."/>
            <person name="Elkin A."/>
        </authorList>
    </citation>
    <scope>NUCLEOTIDE SEQUENCE</scope>
    <source>
        <strain evidence="3">IEGM 1388</strain>
    </source>
</reference>
<dbReference type="Proteomes" id="UP001067235">
    <property type="component" value="Unassembled WGS sequence"/>
</dbReference>
<keyword evidence="4" id="KW-1185">Reference proteome</keyword>
<keyword evidence="2" id="KW-0472">Membrane</keyword>
<gene>
    <name evidence="3" type="ORF">O4213_19835</name>
</gene>
<evidence type="ECO:0000256" key="1">
    <source>
        <dbReference type="SAM" id="MobiDB-lite"/>
    </source>
</evidence>
<organism evidence="3 4">
    <name type="scientific">Gordonia rubripertincta</name>
    <name type="common">Rhodococcus corallinus</name>
    <dbReference type="NCBI Taxonomy" id="36822"/>
    <lineage>
        <taxon>Bacteria</taxon>
        <taxon>Bacillati</taxon>
        <taxon>Actinomycetota</taxon>
        <taxon>Actinomycetes</taxon>
        <taxon>Mycobacteriales</taxon>
        <taxon>Gordoniaceae</taxon>
        <taxon>Gordonia</taxon>
    </lineage>
</organism>
<proteinExistence type="predicted"/>
<dbReference type="EMBL" id="JAPWIE010000006">
    <property type="protein sequence ID" value="MCZ4552255.1"/>
    <property type="molecule type" value="Genomic_DNA"/>
</dbReference>
<keyword evidence="2" id="KW-0812">Transmembrane</keyword>
<name>A0ABT4MZ15_GORRU</name>
<accession>A0ABT4MZ15</accession>
<feature type="transmembrane region" description="Helical" evidence="2">
    <location>
        <begin position="61"/>
        <end position="78"/>
    </location>
</feature>
<keyword evidence="2" id="KW-1133">Transmembrane helix</keyword>
<comment type="caution">
    <text evidence="3">The sequence shown here is derived from an EMBL/GenBank/DDBJ whole genome shotgun (WGS) entry which is preliminary data.</text>
</comment>